<feature type="region of interest" description="Disordered" evidence="1">
    <location>
        <begin position="1"/>
        <end position="27"/>
    </location>
</feature>
<dbReference type="Proteomes" id="UP000028411">
    <property type="component" value="Unassembled WGS sequence"/>
</dbReference>
<sequence>MSAADTASPQNKWGPAADTGKPPKKVVRLPLDTSRDCQRALAKLIRRALAGEMETSDLSRYANAIMVLARLIEGGQLEDRIAALEARA</sequence>
<dbReference type="AlphaFoldDB" id="A0A081RDW5"/>
<protein>
    <submittedName>
        <fullName evidence="2">Uncharacterized protein</fullName>
    </submittedName>
</protein>
<evidence type="ECO:0000313" key="3">
    <source>
        <dbReference type="Proteomes" id="UP000028411"/>
    </source>
</evidence>
<reference evidence="2 3" key="1">
    <citation type="submission" date="2014-02" db="EMBL/GenBank/DDBJ databases">
        <title>Whole genome sequence of Sphingobium chlorophenolicum NBRC 16172.</title>
        <authorList>
            <person name="Gan H.M."/>
            <person name="Gan H.Y."/>
            <person name="Chew T.H."/>
            <person name="Savka M.A."/>
        </authorList>
    </citation>
    <scope>NUCLEOTIDE SEQUENCE [LARGE SCALE GENOMIC DNA]</scope>
    <source>
        <strain evidence="2 3">NBRC 16172</strain>
    </source>
</reference>
<evidence type="ECO:0000313" key="2">
    <source>
        <dbReference type="EMBL" id="KEQ53388.1"/>
    </source>
</evidence>
<proteinExistence type="predicted"/>
<gene>
    <name evidence="2" type="ORF">BV95_02396</name>
</gene>
<accession>A0A081RDW5</accession>
<dbReference type="EMBL" id="JFHR01000024">
    <property type="protein sequence ID" value="KEQ53388.1"/>
    <property type="molecule type" value="Genomic_DNA"/>
</dbReference>
<evidence type="ECO:0000256" key="1">
    <source>
        <dbReference type="SAM" id="MobiDB-lite"/>
    </source>
</evidence>
<dbReference type="RefSeq" id="WP_202901559.1">
    <property type="nucleotide sequence ID" value="NZ_JFHR01000024.1"/>
</dbReference>
<feature type="compositionally biased region" description="Polar residues" evidence="1">
    <location>
        <begin position="1"/>
        <end position="11"/>
    </location>
</feature>
<comment type="caution">
    <text evidence="2">The sequence shown here is derived from an EMBL/GenBank/DDBJ whole genome shotgun (WGS) entry which is preliminary data.</text>
</comment>
<organism evidence="2 3">
    <name type="scientific">Sphingobium chlorophenolicum</name>
    <dbReference type="NCBI Taxonomy" id="46429"/>
    <lineage>
        <taxon>Bacteria</taxon>
        <taxon>Pseudomonadati</taxon>
        <taxon>Pseudomonadota</taxon>
        <taxon>Alphaproteobacteria</taxon>
        <taxon>Sphingomonadales</taxon>
        <taxon>Sphingomonadaceae</taxon>
        <taxon>Sphingobium</taxon>
    </lineage>
</organism>
<name>A0A081RDW5_SPHCR</name>
<dbReference type="PATRIC" id="fig|46429.4.peg.2371"/>